<feature type="active site" evidence="4">
    <location>
        <position position="143"/>
    </location>
</feature>
<accession>A0A229I4B4</accession>
<name>A0A229I4B4_9BACT</name>
<evidence type="ECO:0000313" key="9">
    <source>
        <dbReference type="EMBL" id="OXL43320.1"/>
    </source>
</evidence>
<evidence type="ECO:0000313" key="7">
    <source>
        <dbReference type="EMBL" id="MQO08209.1"/>
    </source>
</evidence>
<gene>
    <name evidence="4 5" type="primary">def</name>
    <name evidence="9" type="ORF">CFT61_11510</name>
    <name evidence="8" type="ORF">F7D25_07055</name>
    <name evidence="7" type="ORF">F7D57_00435</name>
    <name evidence="6" type="ORF">F7D95_14270</name>
    <name evidence="5" type="ORF">NNC64_13890</name>
</gene>
<dbReference type="EMBL" id="JANDWZ010000042">
    <property type="protein sequence ID" value="MCP9565623.1"/>
    <property type="molecule type" value="Genomic_DNA"/>
</dbReference>
<dbReference type="SUPFAM" id="SSF56420">
    <property type="entry name" value="Peptide deformylase"/>
    <property type="match status" value="1"/>
</dbReference>
<dbReference type="Pfam" id="PF01327">
    <property type="entry name" value="Pep_deformylase"/>
    <property type="match status" value="1"/>
</dbReference>
<dbReference type="HAMAP" id="MF_00163">
    <property type="entry name" value="Pep_deformylase"/>
    <property type="match status" value="1"/>
</dbReference>
<keyword evidence="2 4" id="KW-0479">Metal-binding</keyword>
<keyword evidence="3 4" id="KW-0378">Hydrolase</keyword>
<dbReference type="Gene3D" id="3.90.45.10">
    <property type="entry name" value="Peptide deformylase"/>
    <property type="match status" value="1"/>
</dbReference>
<dbReference type="Proteomes" id="UP000442105">
    <property type="component" value="Unassembled WGS sequence"/>
</dbReference>
<dbReference type="GO" id="GO:0042586">
    <property type="term" value="F:peptide deformylase activity"/>
    <property type="evidence" value="ECO:0007669"/>
    <property type="project" value="UniProtKB-UniRule"/>
</dbReference>
<protein>
    <recommendedName>
        <fullName evidence="4">Peptide deformylase</fullName>
        <shortName evidence="4">PDF</shortName>
        <ecNumber evidence="4">3.5.1.88</ecNumber>
    </recommendedName>
    <alternativeName>
        <fullName evidence="4">Polypeptide deformylase</fullName>
    </alternativeName>
</protein>
<evidence type="ECO:0000313" key="5">
    <source>
        <dbReference type="EMBL" id="MCP9565623.1"/>
    </source>
</evidence>
<dbReference type="Proteomes" id="UP000215155">
    <property type="component" value="Unassembled WGS sequence"/>
</dbReference>
<comment type="similarity">
    <text evidence="1 4">Belongs to the polypeptide deformylase family.</text>
</comment>
<feature type="binding site" evidence="4">
    <location>
        <position position="146"/>
    </location>
    <ligand>
        <name>Fe cation</name>
        <dbReference type="ChEBI" id="CHEBI:24875"/>
    </ligand>
</feature>
<dbReference type="Proteomes" id="UP001205531">
    <property type="component" value="Unassembled WGS sequence"/>
</dbReference>
<dbReference type="InterPro" id="IPR023635">
    <property type="entry name" value="Peptide_deformylase"/>
</dbReference>
<reference evidence="11 12" key="2">
    <citation type="submission" date="2019-09" db="EMBL/GenBank/DDBJ databases">
        <title>Distinct polysaccharide growth profiles of human intestinal Prevotella copri isolates.</title>
        <authorList>
            <person name="Fehlner-Peach H."/>
            <person name="Magnabosco C."/>
            <person name="Raghavan V."/>
            <person name="Scher J.U."/>
            <person name="Tett A."/>
            <person name="Cox L.M."/>
            <person name="Gottsegen C."/>
            <person name="Watters A."/>
            <person name="Wiltshire- Gordon J.D."/>
            <person name="Segata N."/>
            <person name="Bonneau R."/>
            <person name="Littman D.R."/>
        </authorList>
    </citation>
    <scope>NUCLEOTIDE SEQUENCE [LARGE SCALE GENOMIC DNA]</scope>
    <source>
        <strain evidence="7">IA624</strain>
        <strain evidence="11">iA624</strain>
        <strain evidence="13">iAA917</strain>
        <strain evidence="8">IAA917</strain>
        <strain evidence="6">IAQ1179</strain>
        <strain evidence="12">iAQ1179</strain>
    </source>
</reference>
<dbReference type="NCBIfam" id="TIGR00079">
    <property type="entry name" value="pept_deformyl"/>
    <property type="match status" value="1"/>
</dbReference>
<dbReference type="PIRSF" id="PIRSF004749">
    <property type="entry name" value="Pep_def"/>
    <property type="match status" value="1"/>
</dbReference>
<evidence type="ECO:0000313" key="10">
    <source>
        <dbReference type="Proteomes" id="UP000215155"/>
    </source>
</evidence>
<evidence type="ECO:0000256" key="2">
    <source>
        <dbReference type="ARBA" id="ARBA00022723"/>
    </source>
</evidence>
<evidence type="ECO:0000313" key="8">
    <source>
        <dbReference type="EMBL" id="MQP14168.1"/>
    </source>
</evidence>
<dbReference type="NCBIfam" id="NF001159">
    <property type="entry name" value="PRK00150.1-3"/>
    <property type="match status" value="1"/>
</dbReference>
<evidence type="ECO:0000313" key="13">
    <source>
        <dbReference type="Proteomes" id="UP000477980"/>
    </source>
</evidence>
<dbReference type="RefSeq" id="WP_089544566.1">
    <property type="nucleotide sequence ID" value="NZ_CABOGV010000003.1"/>
</dbReference>
<dbReference type="EMBL" id="VZBP01000006">
    <property type="protein sequence ID" value="MQO08209.1"/>
    <property type="molecule type" value="Genomic_DNA"/>
</dbReference>
<evidence type="ECO:0000313" key="12">
    <source>
        <dbReference type="Proteomes" id="UP000442105"/>
    </source>
</evidence>
<reference evidence="5" key="3">
    <citation type="submission" date="2022-07" db="EMBL/GenBank/DDBJ databases">
        <title>Prevotella copri.</title>
        <authorList>
            <person name="Yang C."/>
        </authorList>
    </citation>
    <scope>NUCLEOTIDE SEQUENCE</scope>
    <source>
        <strain evidence="5">HF2107</strain>
    </source>
</reference>
<keyword evidence="4" id="KW-0408">Iron</keyword>
<dbReference type="GO" id="GO:0006412">
    <property type="term" value="P:translation"/>
    <property type="evidence" value="ECO:0007669"/>
    <property type="project" value="UniProtKB-UniRule"/>
</dbReference>
<evidence type="ECO:0000313" key="6">
    <source>
        <dbReference type="EMBL" id="MQN13933.1"/>
    </source>
</evidence>
<dbReference type="PANTHER" id="PTHR10458:SF22">
    <property type="entry name" value="PEPTIDE DEFORMYLASE"/>
    <property type="match status" value="1"/>
</dbReference>
<dbReference type="EMBL" id="NMPZ01000019">
    <property type="protein sequence ID" value="OXL43320.1"/>
    <property type="molecule type" value="Genomic_DNA"/>
</dbReference>
<feature type="binding site" evidence="4">
    <location>
        <position position="142"/>
    </location>
    <ligand>
        <name>Fe cation</name>
        <dbReference type="ChEBI" id="CHEBI:24875"/>
    </ligand>
</feature>
<dbReference type="EMBL" id="VZAH01000077">
    <property type="protein sequence ID" value="MQP14168.1"/>
    <property type="molecule type" value="Genomic_DNA"/>
</dbReference>
<evidence type="ECO:0000313" key="11">
    <source>
        <dbReference type="Proteomes" id="UP000405805"/>
    </source>
</evidence>
<dbReference type="PRINTS" id="PR01576">
    <property type="entry name" value="PDEFORMYLASE"/>
</dbReference>
<proteinExistence type="inferred from homology"/>
<keyword evidence="4" id="KW-0648">Protein biosynthesis</keyword>
<dbReference type="CDD" id="cd00487">
    <property type="entry name" value="Pep_deformylase"/>
    <property type="match status" value="1"/>
</dbReference>
<organism evidence="8 13">
    <name type="scientific">Segatella copri</name>
    <dbReference type="NCBI Taxonomy" id="165179"/>
    <lineage>
        <taxon>Bacteria</taxon>
        <taxon>Pseudomonadati</taxon>
        <taxon>Bacteroidota</taxon>
        <taxon>Bacteroidia</taxon>
        <taxon>Bacteroidales</taxon>
        <taxon>Prevotellaceae</taxon>
        <taxon>Segatella</taxon>
    </lineage>
</organism>
<comment type="cofactor">
    <cofactor evidence="4">
        <name>Fe(2+)</name>
        <dbReference type="ChEBI" id="CHEBI:29033"/>
    </cofactor>
    <text evidence="4">Binds 1 Fe(2+) ion.</text>
</comment>
<dbReference type="InterPro" id="IPR036821">
    <property type="entry name" value="Peptide_deformylase_sf"/>
</dbReference>
<dbReference type="AlphaFoldDB" id="A0A229I4B4"/>
<dbReference type="GO" id="GO:0046872">
    <property type="term" value="F:metal ion binding"/>
    <property type="evidence" value="ECO:0007669"/>
    <property type="project" value="UniProtKB-KW"/>
</dbReference>
<dbReference type="Proteomes" id="UP000477980">
    <property type="component" value="Unassembled WGS sequence"/>
</dbReference>
<comment type="caution">
    <text evidence="8">The sequence shown here is derived from an EMBL/GenBank/DDBJ whole genome shotgun (WGS) entry which is preliminary data.</text>
</comment>
<dbReference type="EC" id="3.5.1.88" evidence="4"/>
<dbReference type="EMBL" id="VZCW01000361">
    <property type="protein sequence ID" value="MQN13933.1"/>
    <property type="molecule type" value="Genomic_DNA"/>
</dbReference>
<evidence type="ECO:0000256" key="3">
    <source>
        <dbReference type="ARBA" id="ARBA00022801"/>
    </source>
</evidence>
<dbReference type="OrthoDB" id="9784988at2"/>
<comment type="catalytic activity">
    <reaction evidence="4">
        <text>N-terminal N-formyl-L-methionyl-[peptide] + H2O = N-terminal L-methionyl-[peptide] + formate</text>
        <dbReference type="Rhea" id="RHEA:24420"/>
        <dbReference type="Rhea" id="RHEA-COMP:10639"/>
        <dbReference type="Rhea" id="RHEA-COMP:10640"/>
        <dbReference type="ChEBI" id="CHEBI:15377"/>
        <dbReference type="ChEBI" id="CHEBI:15740"/>
        <dbReference type="ChEBI" id="CHEBI:49298"/>
        <dbReference type="ChEBI" id="CHEBI:64731"/>
        <dbReference type="EC" id="3.5.1.88"/>
    </reaction>
</comment>
<sequence length="186" mass="21508">MILPIYIYGQPVLRKVAEDITPDYPELKELINNMYETLDSSNGIGLAAPQIGLAIRLVVIDLDVLSDDLPEYKGFRHAFINPHILEYDEEAEKDSSDEGCLSIPGINEKVVRPTRIHVKYMDEQFQEHDEWVSGYLARVMQHEFDHLEGTMFVDRVSPLRKNMIAGKLKNIIKGKFRCSYRTKIRR</sequence>
<dbReference type="Proteomes" id="UP000405805">
    <property type="component" value="Unassembled WGS sequence"/>
</dbReference>
<reference evidence="9 10" key="1">
    <citation type="submission" date="2017-07" db="EMBL/GenBank/DDBJ databases">
        <title>Draft genome sequence of Prevotella copri isolated from the gut of healthy adult Indian.</title>
        <authorList>
            <person name="Das B."/>
            <person name="Bag S."/>
            <person name="Ghosh T.S."/>
        </authorList>
    </citation>
    <scope>NUCLEOTIDE SEQUENCE [LARGE SCALE GENOMIC DNA]</scope>
    <source>
        <strain evidence="9 10">Indica</strain>
    </source>
</reference>
<comment type="function">
    <text evidence="4">Removes the formyl group from the N-terminal Met of newly synthesized proteins. Requires at least a dipeptide for an efficient rate of reaction. N-terminal L-methionine is a prerequisite for activity but the enzyme has broad specificity at other positions.</text>
</comment>
<evidence type="ECO:0000256" key="1">
    <source>
        <dbReference type="ARBA" id="ARBA00010759"/>
    </source>
</evidence>
<evidence type="ECO:0000256" key="4">
    <source>
        <dbReference type="HAMAP-Rule" id="MF_00163"/>
    </source>
</evidence>
<dbReference type="PANTHER" id="PTHR10458">
    <property type="entry name" value="PEPTIDE DEFORMYLASE"/>
    <property type="match status" value="1"/>
</dbReference>
<feature type="binding site" evidence="4">
    <location>
        <position position="100"/>
    </location>
    <ligand>
        <name>Fe cation</name>
        <dbReference type="ChEBI" id="CHEBI:24875"/>
    </ligand>
</feature>